<sequence>MPKRKSIKGRKRSINRCRSGVVAFGAAANYRGSFDLKIRNPSQRLALKANLRLQSAAIGVRRGRKVAMLGGYRLNWSYSIAYQKKRAFVIASYHKKMHPTNKMVRKSTGGTKSVCKRKSAPRMGFIAIRENVRSKKSADVRIKKSSCAAPRKRVAKTPRKKVVTKAPRKRVSSTKPRRCRSSLSAAMKRDSGFQRETVVLMSL</sequence>
<dbReference type="EMBL" id="KB199905">
    <property type="protein sequence ID" value="ESP04079.1"/>
    <property type="molecule type" value="Genomic_DNA"/>
</dbReference>
<evidence type="ECO:0000313" key="3">
    <source>
        <dbReference type="Proteomes" id="UP000030746"/>
    </source>
</evidence>
<evidence type="ECO:0000256" key="1">
    <source>
        <dbReference type="SAM" id="MobiDB-lite"/>
    </source>
</evidence>
<feature type="region of interest" description="Disordered" evidence="1">
    <location>
        <begin position="147"/>
        <end position="176"/>
    </location>
</feature>
<dbReference type="KEGG" id="lgi:LOTGIDRAFT_249376"/>
<evidence type="ECO:0000313" key="2">
    <source>
        <dbReference type="EMBL" id="ESP04079.1"/>
    </source>
</evidence>
<dbReference type="HOGENOM" id="CLU_1350248_0_0_1"/>
<dbReference type="Proteomes" id="UP000030746">
    <property type="component" value="Unassembled WGS sequence"/>
</dbReference>
<organism evidence="2 3">
    <name type="scientific">Lottia gigantea</name>
    <name type="common">Giant owl limpet</name>
    <dbReference type="NCBI Taxonomy" id="225164"/>
    <lineage>
        <taxon>Eukaryota</taxon>
        <taxon>Metazoa</taxon>
        <taxon>Spiralia</taxon>
        <taxon>Lophotrochozoa</taxon>
        <taxon>Mollusca</taxon>
        <taxon>Gastropoda</taxon>
        <taxon>Patellogastropoda</taxon>
        <taxon>Lottioidea</taxon>
        <taxon>Lottiidae</taxon>
        <taxon>Lottia</taxon>
    </lineage>
</organism>
<proteinExistence type="predicted"/>
<dbReference type="AlphaFoldDB" id="V4AIX2"/>
<gene>
    <name evidence="2" type="ORF">LOTGIDRAFT_249376</name>
</gene>
<name>V4AIX2_LOTGI</name>
<feature type="compositionally biased region" description="Basic residues" evidence="1">
    <location>
        <begin position="150"/>
        <end position="176"/>
    </location>
</feature>
<reference evidence="2 3" key="1">
    <citation type="journal article" date="2013" name="Nature">
        <title>Insights into bilaterian evolution from three spiralian genomes.</title>
        <authorList>
            <person name="Simakov O."/>
            <person name="Marletaz F."/>
            <person name="Cho S.J."/>
            <person name="Edsinger-Gonzales E."/>
            <person name="Havlak P."/>
            <person name="Hellsten U."/>
            <person name="Kuo D.H."/>
            <person name="Larsson T."/>
            <person name="Lv J."/>
            <person name="Arendt D."/>
            <person name="Savage R."/>
            <person name="Osoegawa K."/>
            <person name="de Jong P."/>
            <person name="Grimwood J."/>
            <person name="Chapman J.A."/>
            <person name="Shapiro H."/>
            <person name="Aerts A."/>
            <person name="Otillar R.P."/>
            <person name="Terry A.Y."/>
            <person name="Boore J.L."/>
            <person name="Grigoriev I.V."/>
            <person name="Lindberg D.R."/>
            <person name="Seaver E.C."/>
            <person name="Weisblat D.A."/>
            <person name="Putnam N.H."/>
            <person name="Rokhsar D.S."/>
        </authorList>
    </citation>
    <scope>NUCLEOTIDE SEQUENCE [LARGE SCALE GENOMIC DNA]</scope>
</reference>
<dbReference type="CTD" id="20251187"/>
<dbReference type="RefSeq" id="XP_009045561.1">
    <property type="nucleotide sequence ID" value="XM_009047313.1"/>
</dbReference>
<dbReference type="GeneID" id="20251187"/>
<keyword evidence="3" id="KW-1185">Reference proteome</keyword>
<protein>
    <submittedName>
        <fullName evidence="2">Uncharacterized protein</fullName>
    </submittedName>
</protein>
<accession>V4AIX2</accession>